<name>A0AAD6FYH9_9EURO</name>
<feature type="domain" description="Transcription factor tau subunit sfc3/Tfc3 C-terminal" evidence="8">
    <location>
        <begin position="1366"/>
        <end position="1783"/>
    </location>
</feature>
<keyword evidence="3" id="KW-0238">DNA-binding</keyword>
<dbReference type="InterPro" id="IPR035625">
    <property type="entry name" value="Tfc3-like_eWH"/>
</dbReference>
<feature type="region of interest" description="Disordered" evidence="6">
    <location>
        <begin position="1288"/>
        <end position="1307"/>
    </location>
</feature>
<comment type="subcellular location">
    <subcellularLocation>
        <location evidence="1">Nucleus</location>
    </subcellularLocation>
</comment>
<dbReference type="GO" id="GO:0042791">
    <property type="term" value="P:5S class rRNA transcription by RNA polymerase III"/>
    <property type="evidence" value="ECO:0007669"/>
    <property type="project" value="TreeGrafter"/>
</dbReference>
<evidence type="ECO:0000256" key="2">
    <source>
        <dbReference type="ARBA" id="ARBA00022553"/>
    </source>
</evidence>
<dbReference type="GO" id="GO:0003677">
    <property type="term" value="F:DNA binding"/>
    <property type="evidence" value="ECO:0007669"/>
    <property type="project" value="UniProtKB-KW"/>
</dbReference>
<dbReference type="InterPro" id="IPR044210">
    <property type="entry name" value="Tfc3-like"/>
</dbReference>
<accession>A0AAD6FYH9</accession>
<organism evidence="9 10">
    <name type="scientific">Penicillium daleae</name>
    <dbReference type="NCBI Taxonomy" id="63821"/>
    <lineage>
        <taxon>Eukaryota</taxon>
        <taxon>Fungi</taxon>
        <taxon>Dikarya</taxon>
        <taxon>Ascomycota</taxon>
        <taxon>Pezizomycotina</taxon>
        <taxon>Eurotiomycetes</taxon>
        <taxon>Eurotiomycetidae</taxon>
        <taxon>Eurotiales</taxon>
        <taxon>Aspergillaceae</taxon>
        <taxon>Penicillium</taxon>
    </lineage>
</organism>
<dbReference type="Pfam" id="PF20222">
    <property type="entry name" value="DUF6581"/>
    <property type="match status" value="1"/>
</dbReference>
<sequence length="1862" mass="207572">MAPSLQELIDFLLNEVALCGSQGATLPEILTAIEVFYQNASQDPSQRSQTVDRRFKAKVWSWLMRHLEVSVKPDDEWHSLSLEDAEQQNRELEEKAHHHDPEADGDHDEASPMPSSIRVFVSKERMWYALTGHEPDDAKVPASEFMLLSIIASRKSDGIAQTDLVRLSGQDKRSVPKRTDALAQKGYVEKRPIQIRSARTSLVIFRRFVKPATVEATVEGTSAGASERPIINFDAFTAKLFEILKEFGIISRNDLKRRLGFDDRWRWRVLSRALRKYERIGVLKRVRAKSQYDKIHPCVMLIREPTETDIAKFNAVSGDLNQTADDQADVDDDIDDAAGDETVGVDEGALEVSKDKPVIEAGRAVPSWTPDRPLGNQVFDVVNNSGTAGITNNEINRICFGNIYRRPSESALHRLTDCWQLSQPPHLRHLAIVRDTAIERTTFFYVHYSANNFAKMVESGEASWEAVEFPAQKAKAAKCVIPAVDAVAKRDRYGFHESSASKKLVKDGNASLFEALAVCKPPTYLLSSSDPMPVRLPDGHFMVDMGRSAVAGIVIPSPISSRPHGGRPRGPKAKAFPRRSTLFKVERISPGIPDPNDPDGMELDHVPREIPDHLTWEQPSRWPSRTSNKRANLEGLSEKERFEVLGMDETWTEYNVLVNECPNPGVYVTPQGKRRPAGRKQGRPARSRIAVFKSAKLSAFSWFKREPSDMGHTAVDEKDTPAEASTRQNGVPISVPTVPSSEGFTAFQPVPNVQPTPRSSSRRKRAQDDLDYTESPLTARQAQQRSTRRPRKQPRLEELQDVANEAGASAPENAAPGESAQISEEVESTPAVTTSRTHPLSEDEAGAVTPKRRRIGSLDQTAASEGTQTASPEVIKSPAKRASAPTPKGPVPFSRSWLSKAVSPSSRSTPGQTPRLNHGLTDRGGSVSILRRNIIMEIVEKAGGAYPSTPEIWFPFATMWLKRKQKERPDNRTVKGAIRNLVEAGKLRQLTFCGKGPKGAMVTKTILAKPEMSPDDPLIKDMQHKLLAATDQRLSYSPNIELDPELVRHSGQTGIPKLVLPVVSGATVQLQQKPATVLAEEQRTERRVQKELLKKLEDELGISDSSAPGSKRLMKIGRRQARQLGQDFLAGASHTWITQPGVGMPGRGIRGDALRFFKTMSVIGRHAMLMHPEHVFHSSSGTFGTLGAAQRRTFNRHVSGDVASSVRELAELASAPNVTLTGRVKTFHSRAERILRWELEHEEIFDEAHDGRGTYIEQTVSDEFEHVPIEGEIRFDIDQPIARVDQQGSAMVTRSAGSLREIRPRPPGQAHYIPSGYQPFHKIDTAPARRRIDGVDTSIPGRYGVQPDDVRIIRPRRRAALPPLDQTLYRKIMVAIVAVRVLAGGSEARSVDWDLIYAAFPKHDPNLILEQAKYILNKSRLQIAGMQRDFQEQYLEAYAKRKVPAIDYNNLDKYNWPAVVEWANIELEFSTSEKAPLLPATREEFDSIFELRPEAAPTADELYTVTSGITVDFKRGLMTHVPFAVQVDTKENRAIKGPRKNELARLDVVKTWVRANVAASESTYDPPRAEEALRPFGTQLINSAVQSLLTDRVISMGNKGRVVPGRNYDLTEHLLTALSRKRHIDCPILKRAAYFKTAILDPQLESMGSFDVHYHAEDGDILALINLFNYGQLTLHPRGQPRARWGLLDDGGYLTRQMDKDRVRFAVEVRPSNSYTYGNPVQARVDTISAPLPPPSNDPNLPPKLPLWFDIHGYLIPQLWEMAIASVLGCVSMRQGLSPERISGMIKPAMGAWEIELLLNWLKDVGVVDRQSHGEKEGWMVRHWWWMVLTEKDSGAAMPVTEAVSEPVAEPVTHVEESTASA</sequence>
<evidence type="ECO:0000259" key="7">
    <source>
        <dbReference type="Pfam" id="PF04182"/>
    </source>
</evidence>
<dbReference type="GO" id="GO:0000127">
    <property type="term" value="C:transcription factor TFIIIC complex"/>
    <property type="evidence" value="ECO:0007669"/>
    <property type="project" value="InterPro"/>
</dbReference>
<feature type="compositionally biased region" description="Polar residues" evidence="6">
    <location>
        <begin position="858"/>
        <end position="871"/>
    </location>
</feature>
<evidence type="ECO:0000259" key="8">
    <source>
        <dbReference type="Pfam" id="PF20222"/>
    </source>
</evidence>
<dbReference type="InterPro" id="IPR046488">
    <property type="entry name" value="Sfc3/Tfc3_C"/>
</dbReference>
<evidence type="ECO:0000256" key="1">
    <source>
        <dbReference type="ARBA" id="ARBA00004123"/>
    </source>
</evidence>
<dbReference type="Pfam" id="PF04182">
    <property type="entry name" value="B-block_TFIIIC"/>
    <property type="match status" value="1"/>
</dbReference>
<protein>
    <recommendedName>
        <fullName evidence="11">TFIIIC transcription initiation factor complex subunits Tfc3</fullName>
    </recommendedName>
</protein>
<evidence type="ECO:0000313" key="10">
    <source>
        <dbReference type="Proteomes" id="UP001213681"/>
    </source>
</evidence>
<evidence type="ECO:0000256" key="6">
    <source>
        <dbReference type="SAM" id="MobiDB-lite"/>
    </source>
</evidence>
<feature type="region of interest" description="Disordered" evidence="6">
    <location>
        <begin position="667"/>
        <end position="688"/>
    </location>
</feature>
<reference evidence="9" key="1">
    <citation type="submission" date="2022-12" db="EMBL/GenBank/DDBJ databases">
        <authorList>
            <person name="Petersen C."/>
        </authorList>
    </citation>
    <scope>NUCLEOTIDE SEQUENCE</scope>
    <source>
        <strain evidence="9">IBT 16125</strain>
    </source>
</reference>
<feature type="region of interest" description="Disordered" evidence="6">
    <location>
        <begin position="708"/>
        <end position="922"/>
    </location>
</feature>
<keyword evidence="5" id="KW-0539">Nucleus</keyword>
<gene>
    <name evidence="9" type="ORF">N7458_012596</name>
</gene>
<feature type="compositionally biased region" description="Polar residues" evidence="6">
    <location>
        <begin position="902"/>
        <end position="915"/>
    </location>
</feature>
<dbReference type="InterPro" id="IPR007309">
    <property type="entry name" value="TFIIIC_Bblock-bd"/>
</dbReference>
<comment type="caution">
    <text evidence="9">The sequence shown here is derived from an EMBL/GenBank/DDBJ whole genome shotgun (WGS) entry which is preliminary data.</text>
</comment>
<keyword evidence="4" id="KW-0804">Transcription</keyword>
<evidence type="ECO:0000256" key="5">
    <source>
        <dbReference type="ARBA" id="ARBA00023242"/>
    </source>
</evidence>
<dbReference type="RefSeq" id="XP_056760731.1">
    <property type="nucleotide sequence ID" value="XM_056915977.1"/>
</dbReference>
<evidence type="ECO:0008006" key="11">
    <source>
        <dbReference type="Google" id="ProtNLM"/>
    </source>
</evidence>
<evidence type="ECO:0000313" key="9">
    <source>
        <dbReference type="EMBL" id="KAJ5433440.1"/>
    </source>
</evidence>
<evidence type="ECO:0000256" key="4">
    <source>
        <dbReference type="ARBA" id="ARBA00023163"/>
    </source>
</evidence>
<dbReference type="Gene3D" id="1.10.10.10">
    <property type="entry name" value="Winged helix-like DNA-binding domain superfamily/Winged helix DNA-binding domain"/>
    <property type="match status" value="1"/>
</dbReference>
<dbReference type="PANTHER" id="PTHR15180:SF1">
    <property type="entry name" value="GENERAL TRANSCRIPTION FACTOR 3C POLYPEPTIDE 1"/>
    <property type="match status" value="1"/>
</dbReference>
<keyword evidence="10" id="KW-1185">Reference proteome</keyword>
<dbReference type="GO" id="GO:0006384">
    <property type="term" value="P:transcription initiation at RNA polymerase III promoter"/>
    <property type="evidence" value="ECO:0007669"/>
    <property type="project" value="InterPro"/>
</dbReference>
<feature type="compositionally biased region" description="Basic and acidic residues" evidence="6">
    <location>
        <begin position="87"/>
        <end position="110"/>
    </location>
</feature>
<feature type="domain" description="B-block binding subunit of TFIIIC" evidence="7">
    <location>
        <begin position="142"/>
        <end position="210"/>
    </location>
</feature>
<dbReference type="CDD" id="cd16169">
    <property type="entry name" value="Tau138_eWH"/>
    <property type="match status" value="1"/>
</dbReference>
<dbReference type="EMBL" id="JAPVEA010000009">
    <property type="protein sequence ID" value="KAJ5433440.1"/>
    <property type="molecule type" value="Genomic_DNA"/>
</dbReference>
<dbReference type="PANTHER" id="PTHR15180">
    <property type="entry name" value="GENERAL TRANSCRIPTION FACTOR 3C POLYPEPTIDE 1"/>
    <property type="match status" value="1"/>
</dbReference>
<dbReference type="GO" id="GO:0005634">
    <property type="term" value="C:nucleus"/>
    <property type="evidence" value="ECO:0007669"/>
    <property type="project" value="UniProtKB-SubCell"/>
</dbReference>
<proteinExistence type="predicted"/>
<reference evidence="9" key="2">
    <citation type="journal article" date="2023" name="IMA Fungus">
        <title>Comparative genomic study of the Penicillium genus elucidates a diverse pangenome and 15 lateral gene transfer events.</title>
        <authorList>
            <person name="Petersen C."/>
            <person name="Sorensen T."/>
            <person name="Nielsen M.R."/>
            <person name="Sondergaard T.E."/>
            <person name="Sorensen J.L."/>
            <person name="Fitzpatrick D.A."/>
            <person name="Frisvad J.C."/>
            <person name="Nielsen K.L."/>
        </authorList>
    </citation>
    <scope>NUCLEOTIDE SEQUENCE</scope>
    <source>
        <strain evidence="9">IBT 16125</strain>
    </source>
</reference>
<evidence type="ECO:0000256" key="3">
    <source>
        <dbReference type="ARBA" id="ARBA00023125"/>
    </source>
</evidence>
<dbReference type="InterPro" id="IPR036388">
    <property type="entry name" value="WH-like_DNA-bd_sf"/>
</dbReference>
<feature type="compositionally biased region" description="Basic and acidic residues" evidence="6">
    <location>
        <begin position="708"/>
        <end position="721"/>
    </location>
</feature>
<feature type="region of interest" description="Disordered" evidence="6">
    <location>
        <begin position="86"/>
        <end position="113"/>
    </location>
</feature>
<keyword evidence="2" id="KW-0597">Phosphoprotein</keyword>
<feature type="compositionally biased region" description="Basic residues" evidence="6">
    <location>
        <begin position="672"/>
        <end position="686"/>
    </location>
</feature>
<dbReference type="GeneID" id="81606220"/>
<dbReference type="Proteomes" id="UP001213681">
    <property type="component" value="Unassembled WGS sequence"/>
</dbReference>
<feature type="compositionally biased region" description="Polar residues" evidence="6">
    <location>
        <begin position="723"/>
        <end position="743"/>
    </location>
</feature>